<dbReference type="Pfam" id="PF00542">
    <property type="entry name" value="Ribosomal_L12"/>
    <property type="match status" value="1"/>
</dbReference>
<organism evidence="2">
    <name type="scientific">marine sediment metagenome</name>
    <dbReference type="NCBI Taxonomy" id="412755"/>
    <lineage>
        <taxon>unclassified sequences</taxon>
        <taxon>metagenomes</taxon>
        <taxon>ecological metagenomes</taxon>
    </lineage>
</organism>
<name>A0A0F9T5I6_9ZZZZ</name>
<reference evidence="2" key="1">
    <citation type="journal article" date="2015" name="Nature">
        <title>Complex archaea that bridge the gap between prokaryotes and eukaryotes.</title>
        <authorList>
            <person name="Spang A."/>
            <person name="Saw J.H."/>
            <person name="Jorgensen S.L."/>
            <person name="Zaremba-Niedzwiedzka K."/>
            <person name="Martijn J."/>
            <person name="Lind A.E."/>
            <person name="van Eijk R."/>
            <person name="Schleper C."/>
            <person name="Guy L."/>
            <person name="Ettema T.J."/>
        </authorList>
    </citation>
    <scope>NUCLEOTIDE SEQUENCE</scope>
</reference>
<dbReference type="AlphaFoldDB" id="A0A0F9T5I6"/>
<gene>
    <name evidence="2" type="ORF">LCGC14_0370040</name>
</gene>
<protein>
    <recommendedName>
        <fullName evidence="1">Large ribosomal subunit protein bL12 C-terminal domain-containing protein</fullName>
    </recommendedName>
</protein>
<accession>A0A0F9T5I6</accession>
<dbReference type="InterPro" id="IPR014719">
    <property type="entry name" value="Ribosomal_bL12_C/ClpS-like"/>
</dbReference>
<dbReference type="InterPro" id="IPR013823">
    <property type="entry name" value="Ribosomal_bL12_C"/>
</dbReference>
<dbReference type="GO" id="GO:0003735">
    <property type="term" value="F:structural constituent of ribosome"/>
    <property type="evidence" value="ECO:0007669"/>
    <property type="project" value="InterPro"/>
</dbReference>
<proteinExistence type="predicted"/>
<dbReference type="EMBL" id="LAZR01000295">
    <property type="protein sequence ID" value="KKN76495.1"/>
    <property type="molecule type" value="Genomic_DNA"/>
</dbReference>
<evidence type="ECO:0000259" key="1">
    <source>
        <dbReference type="Pfam" id="PF00542"/>
    </source>
</evidence>
<dbReference type="Gene3D" id="3.30.1390.10">
    <property type="match status" value="1"/>
</dbReference>
<evidence type="ECO:0000313" key="2">
    <source>
        <dbReference type="EMBL" id="KKN76495.1"/>
    </source>
</evidence>
<feature type="domain" description="Large ribosomal subunit protein bL12 C-terminal" evidence="1">
    <location>
        <begin position="3"/>
        <end position="27"/>
    </location>
</feature>
<sequence>MYKILAIKAVREVTGAGLREAKEIIESWEPGWEELPEKSVLMEQVIELAASIPPRDETYRKYIRRDLESINLMIAAQDDNELDDESVLAELTDAMNEIINAAESIRRMISGLEYVLAQNMEEE</sequence>
<dbReference type="GO" id="GO:0006412">
    <property type="term" value="P:translation"/>
    <property type="evidence" value="ECO:0007669"/>
    <property type="project" value="InterPro"/>
</dbReference>
<comment type="caution">
    <text evidence="2">The sequence shown here is derived from an EMBL/GenBank/DDBJ whole genome shotgun (WGS) entry which is preliminary data.</text>
</comment>